<reference evidence="1" key="1">
    <citation type="submission" date="2016-11" db="UniProtKB">
        <authorList>
            <consortium name="WormBaseParasite"/>
        </authorList>
    </citation>
    <scope>IDENTIFICATION</scope>
    <source>
        <strain evidence="1">pt0022</strain>
    </source>
</reference>
<proteinExistence type="predicted"/>
<organism evidence="1">
    <name type="scientific">Wuchereria bancrofti</name>
    <dbReference type="NCBI Taxonomy" id="6293"/>
    <lineage>
        <taxon>Eukaryota</taxon>
        <taxon>Metazoa</taxon>
        <taxon>Ecdysozoa</taxon>
        <taxon>Nematoda</taxon>
        <taxon>Chromadorea</taxon>
        <taxon>Rhabditida</taxon>
        <taxon>Spirurina</taxon>
        <taxon>Spiruromorpha</taxon>
        <taxon>Filarioidea</taxon>
        <taxon>Onchocercidae</taxon>
        <taxon>Wuchereria</taxon>
    </lineage>
</organism>
<accession>A0A1I8EA25</accession>
<name>A0A1I8EA25_WUCBA</name>
<sequence length="21" mass="2514">MPPHISFIHSILLHHTSQECW</sequence>
<evidence type="ECO:0000313" key="1">
    <source>
        <dbReference type="WBParaSite" id="maker-PairedContig_106-snap-gene-0.4-mRNA-1"/>
    </source>
</evidence>
<dbReference type="AlphaFoldDB" id="A0A1I8EA25"/>
<dbReference type="WBParaSite" id="maker-PairedContig_106-snap-gene-0.4-mRNA-1">
    <property type="protein sequence ID" value="maker-PairedContig_106-snap-gene-0.4-mRNA-1"/>
    <property type="gene ID" value="maker-PairedContig_106-snap-gene-0.4"/>
</dbReference>
<protein>
    <submittedName>
        <fullName evidence="1">Uncharacterized protein</fullName>
    </submittedName>
</protein>